<sequence length="160" mass="18735">MPNHVGDQYGLFFGEAMNLSHFYRQLFVDAMTKFEPVWEEDLDSLYGFRWTKNNYPNEEQFQITMSQGGDPVLMYSMILSEEYLKTTIYEQLKGFKSSFELSLVIVNKKLWLNVTVSTDYLEDSIMGFISMARSQLMNIIDCLITMPNPSYQTLLHQFSK</sequence>
<name>A0AA95EVJ1_9BACL</name>
<dbReference type="AlphaFoldDB" id="A0AA95EVJ1"/>
<reference evidence="1" key="1">
    <citation type="submission" date="2023-03" db="EMBL/GenBank/DDBJ databases">
        <title>Andean soil-derived lignocellulolytic bacterial consortium as a source of novel taxa and putative plastic-active enzymes.</title>
        <authorList>
            <person name="Diaz-Garcia L."/>
            <person name="Chuvochina M."/>
            <person name="Feuerriegel G."/>
            <person name="Bunk B."/>
            <person name="Sproer C."/>
            <person name="Streit W.R."/>
            <person name="Rodriguez L.M."/>
            <person name="Overmann J."/>
            <person name="Jimenez D.J."/>
        </authorList>
    </citation>
    <scope>NUCLEOTIDE SEQUENCE</scope>
    <source>
        <strain evidence="1">MAG 2441</strain>
    </source>
</reference>
<keyword evidence="2" id="KW-1185">Reference proteome</keyword>
<dbReference type="EMBL" id="CP119317">
    <property type="protein sequence ID" value="WEK53659.1"/>
    <property type="molecule type" value="Genomic_DNA"/>
</dbReference>
<gene>
    <name evidence="1" type="ORF">P0Y55_13885</name>
</gene>
<proteinExistence type="predicted"/>
<dbReference type="Proteomes" id="UP001178662">
    <property type="component" value="Chromosome"/>
</dbReference>
<evidence type="ECO:0000313" key="2">
    <source>
        <dbReference type="Proteomes" id="UP001178662"/>
    </source>
</evidence>
<evidence type="ECO:0000313" key="1">
    <source>
        <dbReference type="EMBL" id="WEK53659.1"/>
    </source>
</evidence>
<protein>
    <submittedName>
        <fullName evidence="1">Uncharacterized protein</fullName>
    </submittedName>
</protein>
<accession>A0AA95EVJ1</accession>
<organism evidence="1 2">
    <name type="scientific">Candidatus Cohnella colombiensis</name>
    <dbReference type="NCBI Taxonomy" id="3121368"/>
    <lineage>
        <taxon>Bacteria</taxon>
        <taxon>Bacillati</taxon>
        <taxon>Bacillota</taxon>
        <taxon>Bacilli</taxon>
        <taxon>Bacillales</taxon>
        <taxon>Paenibacillaceae</taxon>
        <taxon>Cohnella</taxon>
    </lineage>
</organism>